<accession>A0ABR0BXH2</accession>
<sequence length="373" mass="41207">MGLRIYAFAQVGNTGLQTGSPFEDQMKGCWQAKANAREGYVEILTCDIELTAMSHGIAKSLPANGIWRNSEIGSTMDATCKQASVTLSDGATLQVKLLGADDQTKPLLIALHGAQGVSDHREPLRSFGFLSTRFRLLVYDARGSGRSDDKEPFTHQRWAADVNELREWAGANKAVIAGGSYGGMVALEYALAYPRCVSALILRDTWANGVLGVLRCLKSVLTDGRIRPDADRQVRAWSGNIRDNEDLAAAFIEILPIYTPEDKAGQNTSSTLDKDMRAEADELILHYKAHNFCFTHNQPRFDLRDRLEQINVPTLVVCGRHDPITPVMFSEEIAQCVPNAQLIVFENSGHSPPSDEPDAFRDRVWQFVDQIAV</sequence>
<dbReference type="InterPro" id="IPR000073">
    <property type="entry name" value="AB_hydrolase_1"/>
</dbReference>
<evidence type="ECO:0000313" key="5">
    <source>
        <dbReference type="Proteomes" id="UP001287286"/>
    </source>
</evidence>
<dbReference type="PANTHER" id="PTHR43798:SF31">
    <property type="entry name" value="AB HYDROLASE SUPERFAMILY PROTEIN YCLE"/>
    <property type="match status" value="1"/>
</dbReference>
<comment type="caution">
    <text evidence="4">The sequence shown here is derived from an EMBL/GenBank/DDBJ whole genome shotgun (WGS) entry which is preliminary data.</text>
</comment>
<dbReference type="Gene3D" id="3.40.50.1820">
    <property type="entry name" value="alpha/beta hydrolase"/>
    <property type="match status" value="1"/>
</dbReference>
<evidence type="ECO:0000256" key="1">
    <source>
        <dbReference type="ARBA" id="ARBA00010088"/>
    </source>
</evidence>
<dbReference type="PANTHER" id="PTHR43798">
    <property type="entry name" value="MONOACYLGLYCEROL LIPASE"/>
    <property type="match status" value="1"/>
</dbReference>
<proteinExistence type="inferred from homology"/>
<feature type="domain" description="AB hydrolase-1" evidence="3">
    <location>
        <begin position="106"/>
        <end position="356"/>
    </location>
</feature>
<evidence type="ECO:0000259" key="3">
    <source>
        <dbReference type="Pfam" id="PF00561"/>
    </source>
</evidence>
<gene>
    <name evidence="4" type="ORF">Purlil1_7252</name>
</gene>
<dbReference type="InterPro" id="IPR002410">
    <property type="entry name" value="Peptidase_S33"/>
</dbReference>
<dbReference type="EMBL" id="JAWRVI010000025">
    <property type="protein sequence ID" value="KAK4088373.1"/>
    <property type="molecule type" value="Genomic_DNA"/>
</dbReference>
<organism evidence="4 5">
    <name type="scientific">Purpureocillium lilacinum</name>
    <name type="common">Paecilomyces lilacinus</name>
    <dbReference type="NCBI Taxonomy" id="33203"/>
    <lineage>
        <taxon>Eukaryota</taxon>
        <taxon>Fungi</taxon>
        <taxon>Dikarya</taxon>
        <taxon>Ascomycota</taxon>
        <taxon>Pezizomycotina</taxon>
        <taxon>Sordariomycetes</taxon>
        <taxon>Hypocreomycetidae</taxon>
        <taxon>Hypocreales</taxon>
        <taxon>Ophiocordycipitaceae</taxon>
        <taxon>Purpureocillium</taxon>
    </lineage>
</organism>
<evidence type="ECO:0000256" key="2">
    <source>
        <dbReference type="ARBA" id="ARBA00022801"/>
    </source>
</evidence>
<dbReference type="InterPro" id="IPR050266">
    <property type="entry name" value="AB_hydrolase_sf"/>
</dbReference>
<dbReference type="InterPro" id="IPR029058">
    <property type="entry name" value="AB_hydrolase_fold"/>
</dbReference>
<dbReference type="PRINTS" id="PR00111">
    <property type="entry name" value="ABHYDROLASE"/>
</dbReference>
<dbReference type="Proteomes" id="UP001287286">
    <property type="component" value="Unassembled WGS sequence"/>
</dbReference>
<dbReference type="PRINTS" id="PR00793">
    <property type="entry name" value="PROAMNOPTASE"/>
</dbReference>
<evidence type="ECO:0000313" key="4">
    <source>
        <dbReference type="EMBL" id="KAK4088373.1"/>
    </source>
</evidence>
<comment type="similarity">
    <text evidence="1">Belongs to the peptidase S33 family.</text>
</comment>
<reference evidence="4 5" key="1">
    <citation type="journal article" date="2024" name="Microbiol. Resour. Announc.">
        <title>Genome annotations for the ascomycete fungi Trichoderma harzianum, Trichoderma aggressivum, and Purpureocillium lilacinum.</title>
        <authorList>
            <person name="Beijen E.P.W."/>
            <person name="Ohm R.A."/>
        </authorList>
    </citation>
    <scope>NUCLEOTIDE SEQUENCE [LARGE SCALE GENOMIC DNA]</scope>
    <source>
        <strain evidence="4 5">CBS 150709</strain>
    </source>
</reference>
<keyword evidence="5" id="KW-1185">Reference proteome</keyword>
<dbReference type="SUPFAM" id="SSF53474">
    <property type="entry name" value="alpha/beta-Hydrolases"/>
    <property type="match status" value="1"/>
</dbReference>
<name>A0ABR0BXH2_PURLI</name>
<dbReference type="Pfam" id="PF00561">
    <property type="entry name" value="Abhydrolase_1"/>
    <property type="match status" value="1"/>
</dbReference>
<keyword evidence="2" id="KW-0378">Hydrolase</keyword>
<protein>
    <recommendedName>
        <fullName evidence="3">AB hydrolase-1 domain-containing protein</fullName>
    </recommendedName>
</protein>